<dbReference type="Pfam" id="PF14175">
    <property type="entry name" value="YaaC"/>
    <property type="match status" value="1"/>
</dbReference>
<evidence type="ECO:0000313" key="1">
    <source>
        <dbReference type="EMBL" id="MFC5644609.1"/>
    </source>
</evidence>
<accession>A0ABW0VI04</accession>
<evidence type="ECO:0000313" key="2">
    <source>
        <dbReference type="Proteomes" id="UP001596066"/>
    </source>
</evidence>
<gene>
    <name evidence="1" type="ORF">ACFPZF_25005</name>
</gene>
<dbReference type="Proteomes" id="UP001596066">
    <property type="component" value="Unassembled WGS sequence"/>
</dbReference>
<comment type="caution">
    <text evidence="1">The sequence shown here is derived from an EMBL/GenBank/DDBJ whole genome shotgun (WGS) entry which is preliminary data.</text>
</comment>
<dbReference type="EMBL" id="JBHSOC010000050">
    <property type="protein sequence ID" value="MFC5644609.1"/>
    <property type="molecule type" value="Genomic_DNA"/>
</dbReference>
<proteinExistence type="predicted"/>
<protein>
    <submittedName>
        <fullName evidence="1">YaaC family protein</fullName>
    </submittedName>
</protein>
<dbReference type="RefSeq" id="WP_346148139.1">
    <property type="nucleotide sequence ID" value="NZ_BAAAUA010000044.1"/>
</dbReference>
<organism evidence="1 2">
    <name type="scientific">Kitasatospora cinereorecta</name>
    <dbReference type="NCBI Taxonomy" id="285560"/>
    <lineage>
        <taxon>Bacteria</taxon>
        <taxon>Bacillati</taxon>
        <taxon>Actinomycetota</taxon>
        <taxon>Actinomycetes</taxon>
        <taxon>Kitasatosporales</taxon>
        <taxon>Streptomycetaceae</taxon>
        <taxon>Kitasatospora</taxon>
    </lineage>
</organism>
<keyword evidence="2" id="KW-1185">Reference proteome</keyword>
<reference evidence="2" key="1">
    <citation type="journal article" date="2019" name="Int. J. Syst. Evol. Microbiol.">
        <title>The Global Catalogue of Microorganisms (GCM) 10K type strain sequencing project: providing services to taxonomists for standard genome sequencing and annotation.</title>
        <authorList>
            <consortium name="The Broad Institute Genomics Platform"/>
            <consortium name="The Broad Institute Genome Sequencing Center for Infectious Disease"/>
            <person name="Wu L."/>
            <person name="Ma J."/>
        </authorList>
    </citation>
    <scope>NUCLEOTIDE SEQUENCE [LARGE SCALE GENOMIC DNA]</scope>
    <source>
        <strain evidence="2">CGMCC 4.1622</strain>
    </source>
</reference>
<dbReference type="InterPro" id="IPR026988">
    <property type="entry name" value="YaaC-like"/>
</dbReference>
<sequence>MATNDYFEQTWYQLRSLRSDPPTAVGGEGLRRATFTSSLEQAEQMFRAAAQVGTATRPLPLFYGLSQAGRAIACAAKAAKGDTWRLGGHGITSGHLDGPLSAVTVTTQKKGKPGSFVRVSELLDSPVWEETEQPLTALWDALPENSGWPLSKEGAVRQLPLLAQTLVRESDGPHPLASLSVMFPPSVVDAGSREAMMDYLRDYPEAQGWDSFVRVGSSPDAGPEFHVQNGWGWYPPGWGYATLHWTVEAPWTTSAQDRIAFLQTLRRSYSNDEHLLFFPSLGTGRSVHPLMAWWAVLHAFSMLARYQPAEWAQHISIDRSTYAAAIERLLAEGIETVPGLLLQVLLDVS</sequence>
<name>A0ABW0VI04_9ACTN</name>